<dbReference type="Proteomes" id="UP000238916">
    <property type="component" value="Unassembled WGS sequence"/>
</dbReference>
<dbReference type="AlphaFoldDB" id="A0A2U3LXU8"/>
<sequence length="873" mass="101761">MNVQQFFAWIKEKGFNLTEAQRKAVVYDMGPLLLLAVPGAGKTTVLILRLAYLVLVINVNPERILCLTFGRAAAKEMSDRFTQNFGNDIGNIHFSTIHSYAYEVVRAAFRQKGRDYQIIEELTGVESKSGVLRGLFKQINTSTLTEDTLEELQNAICFVKNSLISPEKLENVAVKNFVTIYNDYEKYKRMHQPQLIDFDDMLSIAYTALVENPRLLEMYQKRFDYILTDESQDTSLLQHKIIELISKPKQNLFVVGDDDQSIFGFRAAEPKYLLEFPQVYDQAEILRMEQNFRSTPEIVSISREFIRSNKMRYDKEMVTENVPGETVQIEIFKGNKEQNEFILGELINKGVAKSAVLYRNNLSVITLVDELDRGGVPFYIRDSNKERFFSHWVVKDILNFLRFSYSDQNVAVLDTIKSKFETYISKAQIEYLRGIKIDRSIFEILSEQQEGKSRQSGYFTLKEQFKSLNKLPPSKAVGYIRNELGYDKVIERICKNLGFSKEHLNSLLSILETIAARELTLPDFANRLSYLEEKIKTSYKNKGTKAVTLSTIHSAKGLEWERVYLIDLIQGIIPDLEAVKNAANNKMEAIEEERRLFYVAMTRAQKHLTLCTMKQYLKQIAKRSQFVQEVQALLEVELQRKRVEDARIVREEREELLRLSQAEREELLRLAQVEQEKSERIAKEEQEKRRAGDFEFHLAKREGFFNGLTEKEEVFFLELCEKHGYTEDSFPGIFDVEVEHSSLIQTPAKVWQLWIYDRCIYKKKDSELLYITAIYDRSVRRIYDFIKLQDEGVFRTSNDSIYKFALIEVLLNLGIVSRVEVRHYKILINEIPIYNDRKENVLIKICLDNQDYACENVKTLIALLQKDNNHIRV</sequence>
<dbReference type="Gene3D" id="3.40.50.300">
    <property type="entry name" value="P-loop containing nucleotide triphosphate hydrolases"/>
    <property type="match status" value="2"/>
</dbReference>
<evidence type="ECO:0000256" key="2">
    <source>
        <dbReference type="ARBA" id="ARBA00022741"/>
    </source>
</evidence>
<comment type="similarity">
    <text evidence="1">Belongs to the helicase family. UvrD subfamily.</text>
</comment>
<comment type="catalytic activity">
    <reaction evidence="10">
        <text>ATP + H2O = ADP + phosphate + H(+)</text>
        <dbReference type="Rhea" id="RHEA:13065"/>
        <dbReference type="ChEBI" id="CHEBI:15377"/>
        <dbReference type="ChEBI" id="CHEBI:15378"/>
        <dbReference type="ChEBI" id="CHEBI:30616"/>
        <dbReference type="ChEBI" id="CHEBI:43474"/>
        <dbReference type="ChEBI" id="CHEBI:456216"/>
        <dbReference type="EC" id="5.6.2.4"/>
    </reaction>
</comment>
<evidence type="ECO:0000256" key="1">
    <source>
        <dbReference type="ARBA" id="ARBA00009922"/>
    </source>
</evidence>
<keyword evidence="3 11" id="KW-0378">Hydrolase</keyword>
<dbReference type="InterPro" id="IPR000212">
    <property type="entry name" value="DNA_helicase_UvrD/REP"/>
</dbReference>
<evidence type="ECO:0000256" key="6">
    <source>
        <dbReference type="ARBA" id="ARBA00023125"/>
    </source>
</evidence>
<dbReference type="InterPro" id="IPR013986">
    <property type="entry name" value="DExx_box_DNA_helicase_dom_sf"/>
</dbReference>
<dbReference type="InterPro" id="IPR027417">
    <property type="entry name" value="P-loop_NTPase"/>
</dbReference>
<dbReference type="PROSITE" id="PS51198">
    <property type="entry name" value="UVRD_HELICASE_ATP_BIND"/>
    <property type="match status" value="1"/>
</dbReference>
<feature type="domain" description="UvrD-like helicase ATP-binding" evidence="12">
    <location>
        <begin position="15"/>
        <end position="295"/>
    </location>
</feature>
<gene>
    <name evidence="14" type="ORF">SBF1_930007</name>
</gene>
<evidence type="ECO:0000256" key="11">
    <source>
        <dbReference type="PROSITE-ProRule" id="PRU00560"/>
    </source>
</evidence>
<keyword evidence="4 11" id="KW-0347">Helicase</keyword>
<dbReference type="EC" id="5.6.2.4" evidence="9"/>
<dbReference type="PANTHER" id="PTHR11070">
    <property type="entry name" value="UVRD / RECB / PCRA DNA HELICASE FAMILY MEMBER"/>
    <property type="match status" value="1"/>
</dbReference>
<name>A0A2U3LXU8_9FIRM</name>
<proteinExistence type="inferred from homology"/>
<evidence type="ECO:0000256" key="9">
    <source>
        <dbReference type="ARBA" id="ARBA00034808"/>
    </source>
</evidence>
<dbReference type="CDD" id="cd17932">
    <property type="entry name" value="DEXQc_UvrD"/>
    <property type="match status" value="1"/>
</dbReference>
<feature type="domain" description="UvrD-like helicase C-terminal" evidence="13">
    <location>
        <begin position="296"/>
        <end position="557"/>
    </location>
</feature>
<evidence type="ECO:0000256" key="8">
    <source>
        <dbReference type="ARBA" id="ARBA00034617"/>
    </source>
</evidence>
<keyword evidence="5 11" id="KW-0067">ATP-binding</keyword>
<evidence type="ECO:0000313" key="14">
    <source>
        <dbReference type="EMBL" id="SPF56592.1"/>
    </source>
</evidence>
<dbReference type="PANTHER" id="PTHR11070:SF2">
    <property type="entry name" value="ATP-DEPENDENT DNA HELICASE SRS2"/>
    <property type="match status" value="1"/>
</dbReference>
<dbReference type="OrthoDB" id="9810135at2"/>
<dbReference type="Pfam" id="PF00580">
    <property type="entry name" value="UvrD-helicase"/>
    <property type="match status" value="1"/>
</dbReference>
<evidence type="ECO:0000256" key="4">
    <source>
        <dbReference type="ARBA" id="ARBA00022806"/>
    </source>
</evidence>
<dbReference type="GO" id="GO:0016887">
    <property type="term" value="F:ATP hydrolysis activity"/>
    <property type="evidence" value="ECO:0007669"/>
    <property type="project" value="RHEA"/>
</dbReference>
<dbReference type="Gene3D" id="1.10.486.10">
    <property type="entry name" value="PCRA, domain 4"/>
    <property type="match status" value="1"/>
</dbReference>
<dbReference type="SUPFAM" id="SSF52540">
    <property type="entry name" value="P-loop containing nucleoside triphosphate hydrolases"/>
    <property type="match status" value="1"/>
</dbReference>
<evidence type="ECO:0000256" key="10">
    <source>
        <dbReference type="ARBA" id="ARBA00048988"/>
    </source>
</evidence>
<feature type="binding site" evidence="11">
    <location>
        <begin position="36"/>
        <end position="43"/>
    </location>
    <ligand>
        <name>ATP</name>
        <dbReference type="ChEBI" id="CHEBI:30616"/>
    </ligand>
</feature>
<dbReference type="PROSITE" id="PS51217">
    <property type="entry name" value="UVRD_HELICASE_CTER"/>
    <property type="match status" value="1"/>
</dbReference>
<dbReference type="InterPro" id="IPR014016">
    <property type="entry name" value="UvrD-like_ATP-bd"/>
</dbReference>
<accession>A0A2U3LXU8</accession>
<evidence type="ECO:0000256" key="7">
    <source>
        <dbReference type="ARBA" id="ARBA00023235"/>
    </source>
</evidence>
<keyword evidence="6" id="KW-0238">DNA-binding</keyword>
<dbReference type="GO" id="GO:0003677">
    <property type="term" value="F:DNA binding"/>
    <property type="evidence" value="ECO:0007669"/>
    <property type="project" value="UniProtKB-KW"/>
</dbReference>
<protein>
    <recommendedName>
        <fullName evidence="9">DNA 3'-5' helicase</fullName>
        <ecNumber evidence="9">5.6.2.4</ecNumber>
    </recommendedName>
</protein>
<evidence type="ECO:0000313" key="15">
    <source>
        <dbReference type="Proteomes" id="UP000238916"/>
    </source>
</evidence>
<organism evidence="14 15">
    <name type="scientific">Candidatus Desulfosporosinus infrequens</name>
    <dbReference type="NCBI Taxonomy" id="2043169"/>
    <lineage>
        <taxon>Bacteria</taxon>
        <taxon>Bacillati</taxon>
        <taxon>Bacillota</taxon>
        <taxon>Clostridia</taxon>
        <taxon>Eubacteriales</taxon>
        <taxon>Desulfitobacteriaceae</taxon>
        <taxon>Desulfosporosinus</taxon>
    </lineage>
</organism>
<evidence type="ECO:0000259" key="13">
    <source>
        <dbReference type="PROSITE" id="PS51217"/>
    </source>
</evidence>
<dbReference type="GO" id="GO:0005524">
    <property type="term" value="F:ATP binding"/>
    <property type="evidence" value="ECO:0007669"/>
    <property type="project" value="UniProtKB-UniRule"/>
</dbReference>
<dbReference type="GO" id="GO:0043138">
    <property type="term" value="F:3'-5' DNA helicase activity"/>
    <property type="evidence" value="ECO:0007669"/>
    <property type="project" value="UniProtKB-EC"/>
</dbReference>
<comment type="catalytic activity">
    <reaction evidence="8">
        <text>Couples ATP hydrolysis with the unwinding of duplex DNA by translocating in the 3'-5' direction.</text>
        <dbReference type="EC" id="5.6.2.4"/>
    </reaction>
</comment>
<dbReference type="Gene3D" id="1.10.10.160">
    <property type="match status" value="1"/>
</dbReference>
<evidence type="ECO:0000256" key="5">
    <source>
        <dbReference type="ARBA" id="ARBA00022840"/>
    </source>
</evidence>
<dbReference type="GO" id="GO:0000725">
    <property type="term" value="P:recombinational repair"/>
    <property type="evidence" value="ECO:0007669"/>
    <property type="project" value="TreeGrafter"/>
</dbReference>
<keyword evidence="2 11" id="KW-0547">Nucleotide-binding</keyword>
<dbReference type="EMBL" id="OMOF01000923">
    <property type="protein sequence ID" value="SPF56592.1"/>
    <property type="molecule type" value="Genomic_DNA"/>
</dbReference>
<reference evidence="15" key="1">
    <citation type="submission" date="2018-02" db="EMBL/GenBank/DDBJ databases">
        <authorList>
            <person name="Hausmann B."/>
        </authorList>
    </citation>
    <scope>NUCLEOTIDE SEQUENCE [LARGE SCALE GENOMIC DNA]</scope>
    <source>
        <strain evidence="15">Peat soil MAG SbF1</strain>
    </source>
</reference>
<dbReference type="CDD" id="cd18807">
    <property type="entry name" value="SF1_C_UvrD"/>
    <property type="match status" value="1"/>
</dbReference>
<keyword evidence="7" id="KW-0413">Isomerase</keyword>
<dbReference type="Pfam" id="PF13361">
    <property type="entry name" value="UvrD_C"/>
    <property type="match status" value="1"/>
</dbReference>
<evidence type="ECO:0000259" key="12">
    <source>
        <dbReference type="PROSITE" id="PS51198"/>
    </source>
</evidence>
<evidence type="ECO:0000256" key="3">
    <source>
        <dbReference type="ARBA" id="ARBA00022801"/>
    </source>
</evidence>
<dbReference type="InterPro" id="IPR014017">
    <property type="entry name" value="DNA_helicase_UvrD-like_C"/>
</dbReference>